<evidence type="ECO:0000256" key="6">
    <source>
        <dbReference type="ARBA" id="ARBA00023014"/>
    </source>
</evidence>
<evidence type="ECO:0000256" key="4">
    <source>
        <dbReference type="ARBA" id="ARBA00022723"/>
    </source>
</evidence>
<evidence type="ECO:0000256" key="1">
    <source>
        <dbReference type="ARBA" id="ARBA00004496"/>
    </source>
</evidence>
<dbReference type="InterPro" id="IPR003482">
    <property type="entry name" value="Whib"/>
</dbReference>
<evidence type="ECO:0000256" key="8">
    <source>
        <dbReference type="ARBA" id="ARBA00023125"/>
    </source>
</evidence>
<evidence type="ECO:0000256" key="11">
    <source>
        <dbReference type="HAMAP-Rule" id="MF_01479"/>
    </source>
</evidence>
<evidence type="ECO:0000259" key="12">
    <source>
        <dbReference type="PROSITE" id="PS51674"/>
    </source>
</evidence>
<dbReference type="GO" id="GO:0003677">
    <property type="term" value="F:DNA binding"/>
    <property type="evidence" value="ECO:0007669"/>
    <property type="project" value="UniProtKB-UniRule"/>
</dbReference>
<evidence type="ECO:0000313" key="14">
    <source>
        <dbReference type="Proteomes" id="UP000419138"/>
    </source>
</evidence>
<feature type="binding site" evidence="11">
    <location>
        <position position="45"/>
    </location>
    <ligand>
        <name>[4Fe-4S] cluster</name>
        <dbReference type="ChEBI" id="CHEBI:49883"/>
    </ligand>
</feature>
<feature type="binding site" evidence="11">
    <location>
        <position position="36"/>
    </location>
    <ligand>
        <name>[4Fe-4S] cluster</name>
        <dbReference type="ChEBI" id="CHEBI:49883"/>
    </ligand>
</feature>
<name>A0A646KM68_STRJU</name>
<keyword evidence="14" id="KW-1185">Reference proteome</keyword>
<dbReference type="GO" id="GO:0046872">
    <property type="term" value="F:metal ion binding"/>
    <property type="evidence" value="ECO:0007669"/>
    <property type="project" value="UniProtKB-KW"/>
</dbReference>
<sequence>MTSDLDWKQSALCARIDPDAWYPDGGTVPGWVRETCARCLVRAECLAYALERRERHGVWGGLSGAERRRLVRPAA</sequence>
<feature type="binding site" evidence="11">
    <location>
        <position position="13"/>
    </location>
    <ligand>
        <name>[4Fe-4S] cluster</name>
        <dbReference type="ChEBI" id="CHEBI:49883"/>
    </ligand>
</feature>
<evidence type="ECO:0000256" key="7">
    <source>
        <dbReference type="ARBA" id="ARBA00023015"/>
    </source>
</evidence>
<dbReference type="AlphaFoldDB" id="A0A646KM68"/>
<dbReference type="InterPro" id="IPR034768">
    <property type="entry name" value="4FE4S_WBL"/>
</dbReference>
<keyword evidence="4 11" id="KW-0479">Metal-binding</keyword>
<keyword evidence="6 11" id="KW-0411">Iron-sulfur</keyword>
<dbReference type="PANTHER" id="PTHR38839">
    <property type="entry name" value="TRANSCRIPTIONAL REGULATOR WHID-RELATED"/>
    <property type="match status" value="1"/>
</dbReference>
<keyword evidence="3 11" id="KW-0004">4Fe-4S</keyword>
<comment type="caution">
    <text evidence="13">The sequence shown here is derived from an EMBL/GenBank/DDBJ whole genome shotgun (WGS) entry which is preliminary data.</text>
</comment>
<keyword evidence="10 11" id="KW-0804">Transcription</keyword>
<feature type="domain" description="4Fe-4S Wbl-type" evidence="12">
    <location>
        <begin position="12"/>
        <end position="69"/>
    </location>
</feature>
<dbReference type="OrthoDB" id="4954884at2"/>
<evidence type="ECO:0000256" key="2">
    <source>
        <dbReference type="ARBA" id="ARBA00006597"/>
    </source>
</evidence>
<dbReference type="RefSeq" id="WP_153524695.1">
    <property type="nucleotide sequence ID" value="NZ_JBEPDZ010000017.1"/>
</dbReference>
<proteinExistence type="inferred from homology"/>
<comment type="cofactor">
    <cofactor evidence="11">
        <name>[4Fe-4S] cluster</name>
        <dbReference type="ChEBI" id="CHEBI:49883"/>
    </cofactor>
    <text evidence="11">Binds 1 [4Fe-4S] cluster per subunit. Following nitrosylation of the [4Fe-4S] cluster binds 1 [4Fe-8(NO)] cluster per subunit.</text>
</comment>
<dbReference type="HAMAP" id="MF_01479">
    <property type="entry name" value="WhiB"/>
    <property type="match status" value="1"/>
</dbReference>
<comment type="similarity">
    <text evidence="2 11">Belongs to the WhiB family.</text>
</comment>
<protein>
    <recommendedName>
        <fullName evidence="11">Transcriptional regulator WhiB</fullName>
    </recommendedName>
</protein>
<dbReference type="GO" id="GO:0005737">
    <property type="term" value="C:cytoplasm"/>
    <property type="evidence" value="ECO:0007669"/>
    <property type="project" value="UniProtKB-SubCell"/>
</dbReference>
<comment type="subcellular location">
    <subcellularLocation>
        <location evidence="1 11">Cytoplasm</location>
    </subcellularLocation>
</comment>
<dbReference type="PROSITE" id="PS51674">
    <property type="entry name" value="4FE4S_WBL"/>
    <property type="match status" value="1"/>
</dbReference>
<keyword evidence="7 11" id="KW-0805">Transcription regulation</keyword>
<accession>A0A646KM68</accession>
<comment type="PTM">
    <text evidence="11">Upon Fe-S cluster removal intramolecular disulfide bonds are formed.</text>
</comment>
<organism evidence="13 14">
    <name type="scientific">Streptomyces jumonjinensis</name>
    <dbReference type="NCBI Taxonomy" id="1945"/>
    <lineage>
        <taxon>Bacteria</taxon>
        <taxon>Bacillati</taxon>
        <taxon>Actinomycetota</taxon>
        <taxon>Actinomycetes</taxon>
        <taxon>Kitasatosporales</taxon>
        <taxon>Streptomycetaceae</taxon>
        <taxon>Streptomyces</taxon>
    </lineage>
</organism>
<keyword evidence="9 11" id="KW-1015">Disulfide bond</keyword>
<dbReference type="GO" id="GO:0045454">
    <property type="term" value="P:cell redox homeostasis"/>
    <property type="evidence" value="ECO:0007669"/>
    <property type="project" value="TreeGrafter"/>
</dbReference>
<gene>
    <name evidence="11" type="primary">whiB</name>
    <name evidence="13" type="ORF">FF041_23990</name>
</gene>
<keyword evidence="11" id="KW-0963">Cytoplasm</keyword>
<dbReference type="Pfam" id="PF02467">
    <property type="entry name" value="Whib"/>
    <property type="match status" value="1"/>
</dbReference>
<dbReference type="Proteomes" id="UP000419138">
    <property type="component" value="Unassembled WGS sequence"/>
</dbReference>
<reference evidence="13 14" key="1">
    <citation type="submission" date="2019-05" db="EMBL/GenBank/DDBJ databases">
        <title>Comparative genomics and metabolomics analyses of clavulanic acid producing Streptomyces species provides insight into specialized metabolism and evolution of beta-lactam biosynthetic gene clusters.</title>
        <authorList>
            <person name="Moore M.A."/>
            <person name="Cruz-Morales P."/>
            <person name="Barona Gomez F."/>
            <person name="Kapil T."/>
        </authorList>
    </citation>
    <scope>NUCLEOTIDE SEQUENCE [LARGE SCALE GENOMIC DNA]</scope>
    <source>
        <strain evidence="13 14">NRRL 5741</strain>
    </source>
</reference>
<feature type="binding site" evidence="11">
    <location>
        <position position="39"/>
    </location>
    <ligand>
        <name>[4Fe-4S] cluster</name>
        <dbReference type="ChEBI" id="CHEBI:49883"/>
    </ligand>
</feature>
<dbReference type="GO" id="GO:0045892">
    <property type="term" value="P:negative regulation of DNA-templated transcription"/>
    <property type="evidence" value="ECO:0007669"/>
    <property type="project" value="TreeGrafter"/>
</dbReference>
<evidence type="ECO:0000256" key="10">
    <source>
        <dbReference type="ARBA" id="ARBA00023163"/>
    </source>
</evidence>
<evidence type="ECO:0000256" key="3">
    <source>
        <dbReference type="ARBA" id="ARBA00022485"/>
    </source>
</evidence>
<evidence type="ECO:0000256" key="9">
    <source>
        <dbReference type="ARBA" id="ARBA00023157"/>
    </source>
</evidence>
<keyword evidence="5 11" id="KW-0408">Iron</keyword>
<comment type="PTM">
    <text evidence="11">The Fe-S cluster can be nitrosylated by nitric oxide (NO).</text>
</comment>
<keyword evidence="8 11" id="KW-0238">DNA-binding</keyword>
<dbReference type="GO" id="GO:0035731">
    <property type="term" value="F:dinitrosyl-iron complex binding"/>
    <property type="evidence" value="ECO:0007669"/>
    <property type="project" value="UniProtKB-UniRule"/>
</dbReference>
<comment type="function">
    <text evidence="11">Acts as a transcriptional regulator. Probably redox-responsive. The apo- but not holo-form probably binds DNA.</text>
</comment>
<dbReference type="EMBL" id="VCLA01000164">
    <property type="protein sequence ID" value="MQT03137.1"/>
    <property type="molecule type" value="Genomic_DNA"/>
</dbReference>
<dbReference type="GO" id="GO:0047134">
    <property type="term" value="F:protein-disulfide reductase [NAD(P)H] activity"/>
    <property type="evidence" value="ECO:0007669"/>
    <property type="project" value="TreeGrafter"/>
</dbReference>
<evidence type="ECO:0000256" key="5">
    <source>
        <dbReference type="ARBA" id="ARBA00023004"/>
    </source>
</evidence>
<evidence type="ECO:0000313" key="13">
    <source>
        <dbReference type="EMBL" id="MQT03137.1"/>
    </source>
</evidence>
<dbReference type="GO" id="GO:0051539">
    <property type="term" value="F:4 iron, 4 sulfur cluster binding"/>
    <property type="evidence" value="ECO:0007669"/>
    <property type="project" value="UniProtKB-UniRule"/>
</dbReference>